<dbReference type="GO" id="GO:0005524">
    <property type="term" value="F:ATP binding"/>
    <property type="evidence" value="ECO:0007669"/>
    <property type="project" value="InterPro"/>
</dbReference>
<dbReference type="CDD" id="cd00320">
    <property type="entry name" value="cpn10"/>
    <property type="match status" value="1"/>
</dbReference>
<evidence type="ECO:0000313" key="4">
    <source>
        <dbReference type="EMBL" id="CAA9345483.1"/>
    </source>
</evidence>
<dbReference type="SUPFAM" id="SSF50129">
    <property type="entry name" value="GroES-like"/>
    <property type="match status" value="1"/>
</dbReference>
<proteinExistence type="inferred from homology"/>
<dbReference type="AlphaFoldDB" id="A0A6J4LYT0"/>
<dbReference type="GO" id="GO:0044183">
    <property type="term" value="F:protein folding chaperone"/>
    <property type="evidence" value="ECO:0007669"/>
    <property type="project" value="InterPro"/>
</dbReference>
<protein>
    <recommendedName>
        <fullName evidence="3">10 kDa chaperonin</fullName>
    </recommendedName>
</protein>
<dbReference type="PANTHER" id="PTHR10772">
    <property type="entry name" value="10 KDA HEAT SHOCK PROTEIN"/>
    <property type="match status" value="1"/>
</dbReference>
<dbReference type="GO" id="GO:0051087">
    <property type="term" value="F:protein-folding chaperone binding"/>
    <property type="evidence" value="ECO:0007669"/>
    <property type="project" value="TreeGrafter"/>
</dbReference>
<dbReference type="Gene3D" id="2.30.33.40">
    <property type="entry name" value="GroES chaperonin"/>
    <property type="match status" value="1"/>
</dbReference>
<dbReference type="EMBL" id="CADCTS010000547">
    <property type="protein sequence ID" value="CAA9345483.1"/>
    <property type="molecule type" value="Genomic_DNA"/>
</dbReference>
<accession>A0A6J4LYT0</accession>
<dbReference type="SMART" id="SM00883">
    <property type="entry name" value="Cpn10"/>
    <property type="match status" value="1"/>
</dbReference>
<dbReference type="Pfam" id="PF00166">
    <property type="entry name" value="Cpn10"/>
    <property type="match status" value="1"/>
</dbReference>
<evidence type="ECO:0000256" key="1">
    <source>
        <dbReference type="ARBA" id="ARBA00006975"/>
    </source>
</evidence>
<evidence type="ECO:0000256" key="2">
    <source>
        <dbReference type="ARBA" id="ARBA00023186"/>
    </source>
</evidence>
<reference evidence="4" key="1">
    <citation type="submission" date="2020-02" db="EMBL/GenBank/DDBJ databases">
        <authorList>
            <person name="Meier V. D."/>
        </authorList>
    </citation>
    <scope>NUCLEOTIDE SEQUENCE</scope>
    <source>
        <strain evidence="4">AVDCRST_MAG48</strain>
    </source>
</reference>
<evidence type="ECO:0000256" key="3">
    <source>
        <dbReference type="RuleBase" id="RU000535"/>
    </source>
</evidence>
<dbReference type="PRINTS" id="PR00297">
    <property type="entry name" value="CHAPERONIN10"/>
</dbReference>
<dbReference type="InterPro" id="IPR020818">
    <property type="entry name" value="Chaperonin_GroES"/>
</dbReference>
<organism evidence="4">
    <name type="scientific">uncultured Friedmanniella sp</name>
    <dbReference type="NCBI Taxonomy" id="335381"/>
    <lineage>
        <taxon>Bacteria</taxon>
        <taxon>Bacillati</taxon>
        <taxon>Actinomycetota</taxon>
        <taxon>Actinomycetes</taxon>
        <taxon>Propionibacteriales</taxon>
        <taxon>Nocardioidaceae</taxon>
        <taxon>Friedmanniella</taxon>
        <taxon>environmental samples</taxon>
    </lineage>
</organism>
<name>A0A6J4LYT0_9ACTN</name>
<dbReference type="PANTHER" id="PTHR10772:SF58">
    <property type="entry name" value="CO-CHAPERONIN GROES"/>
    <property type="match status" value="1"/>
</dbReference>
<keyword evidence="4" id="KW-0346">Stress response</keyword>
<dbReference type="InterPro" id="IPR011032">
    <property type="entry name" value="GroES-like_sf"/>
</dbReference>
<dbReference type="GO" id="GO:0046872">
    <property type="term" value="F:metal ion binding"/>
    <property type="evidence" value="ECO:0007669"/>
    <property type="project" value="TreeGrafter"/>
</dbReference>
<sequence length="113" mass="12287">MASADTPAADPLPLRMLHDRVLVSTDAEAGERRSGGGILIPATVAIGRRLTWGEVVAAGSSVRVVKVGDRVLFDPEDRAEVEVRGRDYVLLRERDLHAVAEERRPDGQTGLYL</sequence>
<comment type="similarity">
    <text evidence="1 3">Belongs to the GroES chaperonin family.</text>
</comment>
<comment type="function">
    <text evidence="3">Together with the chaperonin GroEL, plays an essential role in assisting protein folding. The GroEL-GroES system forms a nano-cage that allows encapsulation of the non-native substrate proteins and provides a physical environment optimized to promote and accelerate protein folding. GroES binds to the apical surface of the GroEL ring, thereby capping the opening of the GroEL channel.</text>
</comment>
<keyword evidence="2 3" id="KW-0143">Chaperone</keyword>
<gene>
    <name evidence="4" type="ORF">AVDCRST_MAG48-3902</name>
</gene>
<dbReference type="InterPro" id="IPR037124">
    <property type="entry name" value="Chaperonin_GroES_sf"/>
</dbReference>
<dbReference type="GO" id="GO:0051082">
    <property type="term" value="F:unfolded protein binding"/>
    <property type="evidence" value="ECO:0007669"/>
    <property type="project" value="TreeGrafter"/>
</dbReference>
<comment type="subunit">
    <text evidence="3">Heptamer of 7 subunits arranged in a ring.</text>
</comment>